<keyword evidence="2" id="KW-1185">Reference proteome</keyword>
<dbReference type="eggNOG" id="ENOG502T4EF">
    <property type="taxonomic scope" value="Eukaryota"/>
</dbReference>
<evidence type="ECO:0000313" key="1">
    <source>
        <dbReference type="EMBL" id="OWR52190.1"/>
    </source>
</evidence>
<sequence length="706" mass="81031">MYENCIENFFRRSDPSHVERHSDSSDFENPNEVQFESSKFSFKSLVRDETQFDKPERDFSVYHASSKKKQYTTNSKSPHRDRENLTKHRKIKSNVKNQETVSKRRLNQSDEMLERKIKNCGDQSLSNLTRWCYSKSILRDKVIPCLSTIFRRSHNCNKPMMIIEEDNKTNRTDINKQTCCPYCKRRRSSKRRERNVMPLHPVYAVNQNIHRFPIPYSIHPVSVTKIDSTMQQNCTEDCFENNYCSSDSEIEIINKRKVKRNKDVTKERIQSKIRNECVIQKDTSRSQQQQFPSKSQLMKPYQVLTSTSCQAKSDLHLDTTPSILWNSIKEKMNLPTELIKPCSCKKPLPPCNPETCKNLNDMIMTNNTNMSNDTNMPNDTNIAKGSNNGNLSKFLENLSGESITSSPTDKKEVKKKKTKASNCICKCYDDKKNKKPETLDAQIQKDVEKTCQENHDKIAGLLTRKYNGEILCIHNPPCILINGCLSLPPPKVEVPGNFWPVTHQKKCSFVQMCRKIKLSKDIKPSNEQSSQYHPPYADIKQCLPEFVTEKVIQSVCNHNPPCEVVHGCYKAKYDPRLHNSCIHVPSCNKVPQCLLGTHSNENNSCIHKPKCPEIPLCSRQYILLTAKESVSTQIQPKNKICRHEPPCFMIPKCLANAICGDYIPVGAIPGCTHKPSCEMIPACCRQSTKEMVSVQSQYPNTSCRIV</sequence>
<accession>A0A212FEP7</accession>
<comment type="caution">
    <text evidence="1">The sequence shown here is derived from an EMBL/GenBank/DDBJ whole genome shotgun (WGS) entry which is preliminary data.</text>
</comment>
<organism evidence="1 2">
    <name type="scientific">Danaus plexippus plexippus</name>
    <dbReference type="NCBI Taxonomy" id="278856"/>
    <lineage>
        <taxon>Eukaryota</taxon>
        <taxon>Metazoa</taxon>
        <taxon>Ecdysozoa</taxon>
        <taxon>Arthropoda</taxon>
        <taxon>Hexapoda</taxon>
        <taxon>Insecta</taxon>
        <taxon>Pterygota</taxon>
        <taxon>Neoptera</taxon>
        <taxon>Endopterygota</taxon>
        <taxon>Lepidoptera</taxon>
        <taxon>Glossata</taxon>
        <taxon>Ditrysia</taxon>
        <taxon>Papilionoidea</taxon>
        <taxon>Nymphalidae</taxon>
        <taxon>Danainae</taxon>
        <taxon>Danaini</taxon>
        <taxon>Danaina</taxon>
        <taxon>Danaus</taxon>
        <taxon>Danaus</taxon>
    </lineage>
</organism>
<dbReference type="Proteomes" id="UP000007151">
    <property type="component" value="Unassembled WGS sequence"/>
</dbReference>
<dbReference type="EMBL" id="AGBW02008916">
    <property type="protein sequence ID" value="OWR52190.1"/>
    <property type="molecule type" value="Genomic_DNA"/>
</dbReference>
<dbReference type="KEGG" id="dpl:KGM_212930"/>
<gene>
    <name evidence="1" type="ORF">KGM_212930</name>
</gene>
<dbReference type="AlphaFoldDB" id="A0A212FEP7"/>
<dbReference type="OrthoDB" id="7479140at2759"/>
<name>A0A212FEP7_DANPL</name>
<protein>
    <submittedName>
        <fullName evidence="1">Uncharacterized protein</fullName>
    </submittedName>
</protein>
<proteinExistence type="predicted"/>
<evidence type="ECO:0000313" key="2">
    <source>
        <dbReference type="Proteomes" id="UP000007151"/>
    </source>
</evidence>
<reference evidence="1 2" key="1">
    <citation type="journal article" date="2011" name="Cell">
        <title>The monarch butterfly genome yields insights into long-distance migration.</title>
        <authorList>
            <person name="Zhan S."/>
            <person name="Merlin C."/>
            <person name="Boore J.L."/>
            <person name="Reppert S.M."/>
        </authorList>
    </citation>
    <scope>NUCLEOTIDE SEQUENCE [LARGE SCALE GENOMIC DNA]</scope>
    <source>
        <strain evidence="1">F-2</strain>
    </source>
</reference>